<feature type="transmembrane region" description="Helical" evidence="8">
    <location>
        <begin position="174"/>
        <end position="194"/>
    </location>
</feature>
<dbReference type="Pfam" id="PF07690">
    <property type="entry name" value="MFS_1"/>
    <property type="match status" value="1"/>
</dbReference>
<dbReference type="SUPFAM" id="SSF103473">
    <property type="entry name" value="MFS general substrate transporter"/>
    <property type="match status" value="1"/>
</dbReference>
<feature type="transmembrane region" description="Helical" evidence="8">
    <location>
        <begin position="408"/>
        <end position="428"/>
    </location>
</feature>
<keyword evidence="3" id="KW-0813">Transport</keyword>
<feature type="transmembrane region" description="Helical" evidence="8">
    <location>
        <begin position="294"/>
        <end position="315"/>
    </location>
</feature>
<evidence type="ECO:0000256" key="1">
    <source>
        <dbReference type="ARBA" id="ARBA00004141"/>
    </source>
</evidence>
<dbReference type="GO" id="GO:0022857">
    <property type="term" value="F:transmembrane transporter activity"/>
    <property type="evidence" value="ECO:0007669"/>
    <property type="project" value="InterPro"/>
</dbReference>
<evidence type="ECO:0000313" key="10">
    <source>
        <dbReference type="Proteomes" id="UP001214638"/>
    </source>
</evidence>
<dbReference type="PANTHER" id="PTHR20772:SF2">
    <property type="entry name" value="PROTEIN FMP42"/>
    <property type="match status" value="1"/>
</dbReference>
<evidence type="ECO:0000256" key="7">
    <source>
        <dbReference type="ARBA" id="ARBA00023136"/>
    </source>
</evidence>
<feature type="transmembrane region" description="Helical" evidence="8">
    <location>
        <begin position="378"/>
        <end position="401"/>
    </location>
</feature>
<sequence>MEETGSCSVAVTKFDVTAVAKRYIGLHPYVLIILYGWIVIMSSSIYYNWPSMSRLMIRNGIYEWHCDPLEIEGKDVSEIKCEAQRLHLAHLFVVIHGVDMTASLITGFIIERYTQRYVLVAGELCACLAWSMLAMGLKSDFWVAFAFSLVGLSGACIFMVCLNVLEFFPDNRGFAICFLISLADDLSVVVPLILNGIYTLLGNDKFYLVSIVYLLSSALPGLCIAFLAMPNKSWSYYIKKYKQEELAASVAEVETPENLGCAVYEEPKKGIKGFLSTVYEAFAPSLRYACSLPFAECAITFIVMAHGAIFMQNLFLKNYDHDAQMKLASEIMLAFAPIPGILMGICMDKFGIVRISFLITIAYAAIFVLLHLKTTWSGYTAITLLMCIFSAVYPVMVAYIVELFPADIMTPLTGIMLFIGGVVALVGIEHHLLATDSVAPIIGIIVALGVNMVIYIFLGIRIRTIKNSNSLLDIPAATEETIGALESDKC</sequence>
<keyword evidence="10" id="KW-1185">Reference proteome</keyword>
<dbReference type="InterPro" id="IPR036259">
    <property type="entry name" value="MFS_trans_sf"/>
</dbReference>
<feature type="transmembrane region" description="Helical" evidence="8">
    <location>
        <begin position="352"/>
        <end position="372"/>
    </location>
</feature>
<name>A0AAD9PM60_9APIC</name>
<dbReference type="PANTHER" id="PTHR20772">
    <property type="entry name" value="PROTEIN FMP42"/>
    <property type="match status" value="1"/>
</dbReference>
<comment type="similarity">
    <text evidence="2">Belongs to the SLC43A transporter (TC 2.A.1.44) family.</text>
</comment>
<feature type="transmembrane region" description="Helical" evidence="8">
    <location>
        <begin position="117"/>
        <end position="135"/>
    </location>
</feature>
<dbReference type="GO" id="GO:0006865">
    <property type="term" value="P:amino acid transport"/>
    <property type="evidence" value="ECO:0007669"/>
    <property type="project" value="UniProtKB-KW"/>
</dbReference>
<evidence type="ECO:0000313" key="9">
    <source>
        <dbReference type="EMBL" id="KAK2197328.1"/>
    </source>
</evidence>
<organism evidence="9 10">
    <name type="scientific">Babesia duncani</name>
    <dbReference type="NCBI Taxonomy" id="323732"/>
    <lineage>
        <taxon>Eukaryota</taxon>
        <taxon>Sar</taxon>
        <taxon>Alveolata</taxon>
        <taxon>Apicomplexa</taxon>
        <taxon>Aconoidasida</taxon>
        <taxon>Piroplasmida</taxon>
        <taxon>Babesiidae</taxon>
        <taxon>Babesia</taxon>
    </lineage>
</organism>
<dbReference type="EMBL" id="JALLKP010000001">
    <property type="protein sequence ID" value="KAK2197328.1"/>
    <property type="molecule type" value="Genomic_DNA"/>
</dbReference>
<dbReference type="RefSeq" id="XP_067804170.1">
    <property type="nucleotide sequence ID" value="XM_067945379.1"/>
</dbReference>
<evidence type="ECO:0000256" key="5">
    <source>
        <dbReference type="ARBA" id="ARBA00022970"/>
    </source>
</evidence>
<comment type="subcellular location">
    <subcellularLocation>
        <location evidence="1">Membrane</location>
        <topology evidence="1">Multi-pass membrane protein</topology>
    </subcellularLocation>
</comment>
<protein>
    <submittedName>
        <fullName evidence="9">Bifunctional Major facilitator superfamily/MFS transporter superfamily</fullName>
    </submittedName>
</protein>
<feature type="transmembrane region" description="Helical" evidence="8">
    <location>
        <begin position="327"/>
        <end position="345"/>
    </location>
</feature>
<evidence type="ECO:0000256" key="2">
    <source>
        <dbReference type="ARBA" id="ARBA00006595"/>
    </source>
</evidence>
<evidence type="ECO:0000256" key="3">
    <source>
        <dbReference type="ARBA" id="ARBA00022448"/>
    </source>
</evidence>
<dbReference type="InterPro" id="IPR052599">
    <property type="entry name" value="SLC43A_AATransporter"/>
</dbReference>
<keyword evidence="5" id="KW-0029">Amino-acid transport</keyword>
<keyword evidence="6 8" id="KW-1133">Transmembrane helix</keyword>
<feature type="transmembrane region" description="Helical" evidence="8">
    <location>
        <begin position="440"/>
        <end position="460"/>
    </location>
</feature>
<feature type="transmembrane region" description="Helical" evidence="8">
    <location>
        <begin position="88"/>
        <end position="110"/>
    </location>
</feature>
<feature type="transmembrane region" description="Helical" evidence="8">
    <location>
        <begin position="206"/>
        <end position="229"/>
    </location>
</feature>
<dbReference type="Proteomes" id="UP001214638">
    <property type="component" value="Unassembled WGS sequence"/>
</dbReference>
<keyword evidence="4 8" id="KW-0812">Transmembrane</keyword>
<keyword evidence="7 8" id="KW-0472">Membrane</keyword>
<gene>
    <name evidence="9" type="ORF">BdWA1_000327</name>
</gene>
<evidence type="ECO:0000256" key="6">
    <source>
        <dbReference type="ARBA" id="ARBA00022989"/>
    </source>
</evidence>
<reference evidence="9" key="1">
    <citation type="journal article" date="2023" name="Nat. Microbiol.">
        <title>Babesia duncani multi-omics identifies virulence factors and drug targets.</title>
        <authorList>
            <person name="Singh P."/>
            <person name="Lonardi S."/>
            <person name="Liang Q."/>
            <person name="Vydyam P."/>
            <person name="Khabirova E."/>
            <person name="Fang T."/>
            <person name="Gihaz S."/>
            <person name="Thekkiniath J."/>
            <person name="Munshi M."/>
            <person name="Abel S."/>
            <person name="Ciampossin L."/>
            <person name="Batugedara G."/>
            <person name="Gupta M."/>
            <person name="Lu X.M."/>
            <person name="Lenz T."/>
            <person name="Chakravarty S."/>
            <person name="Cornillot E."/>
            <person name="Hu Y."/>
            <person name="Ma W."/>
            <person name="Gonzalez L.M."/>
            <person name="Sanchez S."/>
            <person name="Estrada K."/>
            <person name="Sanchez-Flores A."/>
            <person name="Montero E."/>
            <person name="Harb O.S."/>
            <person name="Le Roch K.G."/>
            <person name="Mamoun C.B."/>
        </authorList>
    </citation>
    <scope>NUCLEOTIDE SEQUENCE</scope>
    <source>
        <strain evidence="9">WA1</strain>
    </source>
</reference>
<evidence type="ECO:0000256" key="8">
    <source>
        <dbReference type="SAM" id="Phobius"/>
    </source>
</evidence>
<feature type="transmembrane region" description="Helical" evidence="8">
    <location>
        <begin position="29"/>
        <end position="49"/>
    </location>
</feature>
<accession>A0AAD9PM60</accession>
<proteinExistence type="inferred from homology"/>
<feature type="transmembrane region" description="Helical" evidence="8">
    <location>
        <begin position="141"/>
        <end position="162"/>
    </location>
</feature>
<dbReference type="Gene3D" id="1.20.1250.20">
    <property type="entry name" value="MFS general substrate transporter like domains"/>
    <property type="match status" value="1"/>
</dbReference>
<dbReference type="KEGG" id="bdw:94334625"/>
<comment type="caution">
    <text evidence="9">The sequence shown here is derived from an EMBL/GenBank/DDBJ whole genome shotgun (WGS) entry which is preliminary data.</text>
</comment>
<dbReference type="GeneID" id="94334625"/>
<dbReference type="AlphaFoldDB" id="A0AAD9PM60"/>
<dbReference type="InterPro" id="IPR011701">
    <property type="entry name" value="MFS"/>
</dbReference>
<dbReference type="GO" id="GO:0016020">
    <property type="term" value="C:membrane"/>
    <property type="evidence" value="ECO:0007669"/>
    <property type="project" value="UniProtKB-SubCell"/>
</dbReference>
<evidence type="ECO:0000256" key="4">
    <source>
        <dbReference type="ARBA" id="ARBA00022692"/>
    </source>
</evidence>